<evidence type="ECO:0008006" key="3">
    <source>
        <dbReference type="Google" id="ProtNLM"/>
    </source>
</evidence>
<proteinExistence type="predicted"/>
<dbReference type="EMBL" id="JBHUII010000001">
    <property type="protein sequence ID" value="MFD2204301.1"/>
    <property type="molecule type" value="Genomic_DNA"/>
</dbReference>
<name>A0ABW5BHQ4_9PROT</name>
<evidence type="ECO:0000313" key="1">
    <source>
        <dbReference type="EMBL" id="MFD2204301.1"/>
    </source>
</evidence>
<organism evidence="1 2">
    <name type="scientific">Kiloniella antarctica</name>
    <dbReference type="NCBI Taxonomy" id="1550907"/>
    <lineage>
        <taxon>Bacteria</taxon>
        <taxon>Pseudomonadati</taxon>
        <taxon>Pseudomonadota</taxon>
        <taxon>Alphaproteobacteria</taxon>
        <taxon>Rhodospirillales</taxon>
        <taxon>Kiloniellaceae</taxon>
        <taxon>Kiloniella</taxon>
    </lineage>
</organism>
<comment type="caution">
    <text evidence="1">The sequence shown here is derived from an EMBL/GenBank/DDBJ whole genome shotgun (WGS) entry which is preliminary data.</text>
</comment>
<accession>A0ABW5BHQ4</accession>
<dbReference type="Proteomes" id="UP001597294">
    <property type="component" value="Unassembled WGS sequence"/>
</dbReference>
<dbReference type="RefSeq" id="WP_380247742.1">
    <property type="nucleotide sequence ID" value="NZ_JBHUII010000001.1"/>
</dbReference>
<gene>
    <name evidence="1" type="ORF">ACFSKO_01690</name>
</gene>
<keyword evidence="2" id="KW-1185">Reference proteome</keyword>
<evidence type="ECO:0000313" key="2">
    <source>
        <dbReference type="Proteomes" id="UP001597294"/>
    </source>
</evidence>
<sequence length="144" mass="15613">MHKSISYKSNHDRCSLAVLSIAAVCLKTLLPFITAFFISHTASAQTQHYNTATESAQELVAALQFICTPTGILLAEGTNNSTPNAFLGHCDHCITGGFISLDDTTFQAEASFLLNQLQFWHITEQNNVIIKGYSLPASRAPPVA</sequence>
<protein>
    <recommendedName>
        <fullName evidence="3">DUF2946 domain-containing protein</fullName>
    </recommendedName>
</protein>
<reference evidence="2" key="1">
    <citation type="journal article" date="2019" name="Int. J. Syst. Evol. Microbiol.">
        <title>The Global Catalogue of Microorganisms (GCM) 10K type strain sequencing project: providing services to taxonomists for standard genome sequencing and annotation.</title>
        <authorList>
            <consortium name="The Broad Institute Genomics Platform"/>
            <consortium name="The Broad Institute Genome Sequencing Center for Infectious Disease"/>
            <person name="Wu L."/>
            <person name="Ma J."/>
        </authorList>
    </citation>
    <scope>NUCLEOTIDE SEQUENCE [LARGE SCALE GENOMIC DNA]</scope>
    <source>
        <strain evidence="2">CGMCC 4.7192</strain>
    </source>
</reference>